<dbReference type="RefSeq" id="WP_226285430.1">
    <property type="nucleotide sequence ID" value="NZ_CADEUY010000005.1"/>
</dbReference>
<proteinExistence type="predicted"/>
<protein>
    <submittedName>
        <fullName evidence="1">Uncharacterized protein</fullName>
    </submittedName>
</protein>
<evidence type="ECO:0000313" key="2">
    <source>
        <dbReference type="Proteomes" id="UP001172109"/>
    </source>
</evidence>
<dbReference type="EMBL" id="JAUJQS010000004">
    <property type="protein sequence ID" value="MDN7564437.1"/>
    <property type="molecule type" value="Genomic_DNA"/>
</dbReference>
<organism evidence="1 2">
    <name type="scientific">Burkholderia contaminans</name>
    <dbReference type="NCBI Taxonomy" id="488447"/>
    <lineage>
        <taxon>Bacteria</taxon>
        <taxon>Pseudomonadati</taxon>
        <taxon>Pseudomonadota</taxon>
        <taxon>Betaproteobacteria</taxon>
        <taxon>Burkholderiales</taxon>
        <taxon>Burkholderiaceae</taxon>
        <taxon>Burkholderia</taxon>
        <taxon>Burkholderia cepacia complex</taxon>
    </lineage>
</organism>
<name>A0AAP4VGC6_9BURK</name>
<dbReference type="Proteomes" id="UP001172109">
    <property type="component" value="Unassembled WGS sequence"/>
</dbReference>
<comment type="caution">
    <text evidence="1">The sequence shown here is derived from an EMBL/GenBank/DDBJ whole genome shotgun (WGS) entry which is preliminary data.</text>
</comment>
<dbReference type="AlphaFoldDB" id="A0AAP4VGC6"/>
<accession>A0AAP4VGC6</accession>
<sequence>MVFDPIVTRRNGFTDGMLSFLLGTKYDESLPMGNFARSELEVVISGWLVGLHNEVAPVVPRCISWIEKALNRDEKFGASQDLYRRDLRWAKAIADWMDTGWDSAEWESARIFEEAAWRYEKRPWPMNEIIRDGLDDYMAFAYQTGDDATPDGMEGFENGIQMYEHWVNDTPPSLSKTLKPREYAYALCLYGCRPEITHANGYTSEALFDAGRRMLKANLESKWFGNGQFIRGATWLKIVYWNRGEELTPLQTILKAYDNMPNVPRPDFVKEG</sequence>
<gene>
    <name evidence="1" type="ORF">QZM56_07980</name>
</gene>
<reference evidence="1" key="1">
    <citation type="submission" date="2023-07" db="EMBL/GenBank/DDBJ databases">
        <title>A collection of bacterial strains from the Burkholderia cepacia Research Laboratory and Repository.</title>
        <authorList>
            <person name="Lipuma J."/>
            <person name="Spilker T."/>
            <person name="Caverly L."/>
        </authorList>
    </citation>
    <scope>NUCLEOTIDE SEQUENCE</scope>
    <source>
        <strain evidence="1">AU44979</strain>
    </source>
</reference>
<evidence type="ECO:0000313" key="1">
    <source>
        <dbReference type="EMBL" id="MDN7564437.1"/>
    </source>
</evidence>